<feature type="domain" description="Carboxylesterase type B" evidence="7">
    <location>
        <begin position="4"/>
        <end position="556"/>
    </location>
</feature>
<name>A0A6J2YP94_SITOR</name>
<dbReference type="InParanoid" id="A0A6J2YP94"/>
<keyword evidence="2" id="KW-0719">Serine esterase</keyword>
<dbReference type="InterPro" id="IPR002018">
    <property type="entry name" value="CarbesteraseB"/>
</dbReference>
<keyword evidence="5" id="KW-0325">Glycoprotein</keyword>
<gene>
    <name evidence="9" type="primary">LOC115889292</name>
</gene>
<keyword evidence="3 6" id="KW-0378">Hydrolase</keyword>
<dbReference type="SUPFAM" id="SSF53474">
    <property type="entry name" value="alpha/beta-Hydrolases"/>
    <property type="match status" value="1"/>
</dbReference>
<dbReference type="PANTHER" id="PTHR43142:SF1">
    <property type="entry name" value="CARBOXYLIC ESTER HYDROLASE"/>
    <property type="match status" value="1"/>
</dbReference>
<keyword evidence="8" id="KW-1185">Reference proteome</keyword>
<keyword evidence="4" id="KW-1015">Disulfide bond</keyword>
<comment type="similarity">
    <text evidence="1 6">Belongs to the type-B carboxylesterase/lipase family.</text>
</comment>
<evidence type="ECO:0000256" key="5">
    <source>
        <dbReference type="ARBA" id="ARBA00023180"/>
    </source>
</evidence>
<dbReference type="OrthoDB" id="19653at2759"/>
<evidence type="ECO:0000313" key="9">
    <source>
        <dbReference type="RefSeq" id="XP_030765099.1"/>
    </source>
</evidence>
<dbReference type="FunCoup" id="A0A6J2YP94">
    <property type="interactions" value="43"/>
</dbReference>
<dbReference type="Gene3D" id="3.40.50.1820">
    <property type="entry name" value="alpha/beta hydrolase"/>
    <property type="match status" value="1"/>
</dbReference>
<dbReference type="KEGG" id="soy:115889292"/>
<evidence type="ECO:0000313" key="8">
    <source>
        <dbReference type="Proteomes" id="UP000504635"/>
    </source>
</evidence>
<proteinExistence type="inferred from homology"/>
<dbReference type="InterPro" id="IPR019826">
    <property type="entry name" value="Carboxylesterase_B_AS"/>
</dbReference>
<dbReference type="EC" id="3.1.1.-" evidence="6"/>
<reference evidence="9" key="1">
    <citation type="submission" date="2025-08" db="UniProtKB">
        <authorList>
            <consortium name="RefSeq"/>
        </authorList>
    </citation>
    <scope>IDENTIFICATION</scope>
    <source>
        <tissue evidence="9">Gonads</tissue>
    </source>
</reference>
<protein>
    <recommendedName>
        <fullName evidence="6">Carboxylic ester hydrolase</fullName>
        <ecNumber evidence="6">3.1.1.-</ecNumber>
    </recommendedName>
</protein>
<dbReference type="Pfam" id="PF00135">
    <property type="entry name" value="COesterase"/>
    <property type="match status" value="1"/>
</dbReference>
<dbReference type="PROSITE" id="PS00122">
    <property type="entry name" value="CARBOXYLESTERASE_B_1"/>
    <property type="match status" value="1"/>
</dbReference>
<dbReference type="GeneID" id="115889292"/>
<evidence type="ECO:0000256" key="4">
    <source>
        <dbReference type="ARBA" id="ARBA00023157"/>
    </source>
</evidence>
<evidence type="ECO:0000256" key="1">
    <source>
        <dbReference type="ARBA" id="ARBA00005964"/>
    </source>
</evidence>
<dbReference type="Proteomes" id="UP000504635">
    <property type="component" value="Unplaced"/>
</dbReference>
<evidence type="ECO:0000256" key="6">
    <source>
        <dbReference type="RuleBase" id="RU361235"/>
    </source>
</evidence>
<dbReference type="AlphaFoldDB" id="A0A6J2YP94"/>
<dbReference type="RefSeq" id="XP_030765099.1">
    <property type="nucleotide sequence ID" value="XM_030909239.1"/>
</dbReference>
<evidence type="ECO:0000256" key="3">
    <source>
        <dbReference type="ARBA" id="ARBA00022801"/>
    </source>
</evidence>
<dbReference type="InterPro" id="IPR029058">
    <property type="entry name" value="AB_hydrolase_fold"/>
</dbReference>
<organism evidence="8 9">
    <name type="scientific">Sitophilus oryzae</name>
    <name type="common">Rice weevil</name>
    <name type="synonym">Curculio oryzae</name>
    <dbReference type="NCBI Taxonomy" id="7048"/>
    <lineage>
        <taxon>Eukaryota</taxon>
        <taxon>Metazoa</taxon>
        <taxon>Ecdysozoa</taxon>
        <taxon>Arthropoda</taxon>
        <taxon>Hexapoda</taxon>
        <taxon>Insecta</taxon>
        <taxon>Pterygota</taxon>
        <taxon>Neoptera</taxon>
        <taxon>Endopterygota</taxon>
        <taxon>Coleoptera</taxon>
        <taxon>Polyphaga</taxon>
        <taxon>Cucujiformia</taxon>
        <taxon>Curculionidae</taxon>
        <taxon>Dryophthorinae</taxon>
        <taxon>Sitophilus</taxon>
    </lineage>
</organism>
<accession>A0A6J2YP94</accession>
<evidence type="ECO:0000256" key="2">
    <source>
        <dbReference type="ARBA" id="ARBA00022487"/>
    </source>
</evidence>
<dbReference type="PANTHER" id="PTHR43142">
    <property type="entry name" value="CARBOXYLIC ESTER HYDROLASE"/>
    <property type="match status" value="1"/>
</dbReference>
<evidence type="ECO:0000259" key="7">
    <source>
        <dbReference type="Pfam" id="PF00135"/>
    </source>
</evidence>
<sequence length="566" mass="64884">MSNLIVEIDQGKLKGCEAKDYHGGKFFKFLNIPYAKAPIGDLRFKAPQPPDSWDNVRDATKEGPECPSGDMYFTYFIGNEDNCLNLNVYTKEIPKDDSLTKKPVMVWIHGGAFTTGSNKSDMYGPDYLMTQDIVLVTINYRLGILGFSSFKDKSLDVPGNAGLKDMRMALKWVQNNIEKFGGNKNNVTLFGESAGAASVHYLMLSPTTKGLFHKAIIQSGSALNNWSWGKNNSAEIAKVMNYKETDEKTIFEKLKKESAKSIYNGQRNHKEDFLASKIRPFGPVVEPPSDHAILTQSPHELMQNEGAHKIPVIIGYNSKEGIFFELVRRTYPDLQFPHDLEHDIPFELELHNDKEKAKEVAEKMKKLYFGDEQCSEDTIEKVYLLKGDVNFVHSIQRTIKLQLKHSDQPVYTYRMSLNGPLNYFHRFALCKNFKMTIFFTFLSKVSPIMRNYILNTIKNTPKKDLEGVAHADDLFHLFSTFFTPSIQKGSQEDLYIQRFVKLWTNFARYGEPTPHDDETLNSVKWIPSSLDNIQFLDIGPELSLIENVDKERIQFWDQLYDEHLKV</sequence>
<dbReference type="GO" id="GO:0052689">
    <property type="term" value="F:carboxylic ester hydrolase activity"/>
    <property type="evidence" value="ECO:0007669"/>
    <property type="project" value="UniProtKB-KW"/>
</dbReference>